<feature type="domain" description="DNA methylase N-4/N-6" evidence="5">
    <location>
        <begin position="24"/>
        <end position="77"/>
    </location>
</feature>
<proteinExistence type="inferred from homology"/>
<gene>
    <name evidence="6" type="ORF">DEAC_c23120</name>
</gene>
<dbReference type="GO" id="GO:0008170">
    <property type="term" value="F:N-methyltransferase activity"/>
    <property type="evidence" value="ECO:0007669"/>
    <property type="project" value="InterPro"/>
</dbReference>
<evidence type="ECO:0000313" key="7">
    <source>
        <dbReference type="Proteomes" id="UP000036356"/>
    </source>
</evidence>
<dbReference type="PATRIC" id="fig|476652.3.peg.2402"/>
<dbReference type="GO" id="GO:0003677">
    <property type="term" value="F:DNA binding"/>
    <property type="evidence" value="ECO:0007669"/>
    <property type="project" value="InterPro"/>
</dbReference>
<dbReference type="REBASE" id="127062">
    <property type="entry name" value="M.DacM1ORF23120P"/>
</dbReference>
<dbReference type="InterPro" id="IPR002052">
    <property type="entry name" value="DNA_methylase_N6_adenine_CS"/>
</dbReference>
<evidence type="ECO:0000256" key="4">
    <source>
        <dbReference type="ARBA" id="ARBA00022747"/>
    </source>
</evidence>
<name>A0A0J1FQW3_9FIRM</name>
<evidence type="ECO:0000259" key="5">
    <source>
        <dbReference type="Pfam" id="PF01555"/>
    </source>
</evidence>
<protein>
    <submittedName>
        <fullName evidence="6">Putative methyltransferase</fullName>
    </submittedName>
</protein>
<dbReference type="EMBL" id="LDZY01000007">
    <property type="protein sequence ID" value="KLU65682.1"/>
    <property type="molecule type" value="Genomic_DNA"/>
</dbReference>
<dbReference type="GO" id="GO:0032259">
    <property type="term" value="P:methylation"/>
    <property type="evidence" value="ECO:0007669"/>
    <property type="project" value="UniProtKB-KW"/>
</dbReference>
<reference evidence="6 7" key="1">
    <citation type="submission" date="2015-06" db="EMBL/GenBank/DDBJ databases">
        <title>Draft genome of the moderately acidophilic sulfate reducer Candidatus Desulfosporosinus acididurans strain M1.</title>
        <authorList>
            <person name="Poehlein A."/>
            <person name="Petzsch P."/>
            <person name="Johnson B.D."/>
            <person name="Schloemann M."/>
            <person name="Daniel R."/>
            <person name="Muehling M."/>
        </authorList>
    </citation>
    <scope>NUCLEOTIDE SEQUENCE [LARGE SCALE GENOMIC DNA]</scope>
    <source>
        <strain evidence="6 7">M1</strain>
    </source>
</reference>
<dbReference type="AlphaFoldDB" id="A0A0J1FQW3"/>
<dbReference type="Proteomes" id="UP000036356">
    <property type="component" value="Unassembled WGS sequence"/>
</dbReference>
<dbReference type="RefSeq" id="WP_047810176.1">
    <property type="nucleotide sequence ID" value="NZ_LDZY01000007.1"/>
</dbReference>
<dbReference type="InterPro" id="IPR002941">
    <property type="entry name" value="DNA_methylase_N4/N6"/>
</dbReference>
<keyword evidence="7" id="KW-1185">Reference proteome</keyword>
<dbReference type="InterPro" id="IPR029063">
    <property type="entry name" value="SAM-dependent_MTases_sf"/>
</dbReference>
<dbReference type="GO" id="GO:0009307">
    <property type="term" value="P:DNA restriction-modification system"/>
    <property type="evidence" value="ECO:0007669"/>
    <property type="project" value="UniProtKB-KW"/>
</dbReference>
<dbReference type="Gene3D" id="3.40.50.150">
    <property type="entry name" value="Vaccinia Virus protein VP39"/>
    <property type="match status" value="2"/>
</dbReference>
<sequence>MKPIDLPISHIIEPDTWPKRYDVHKYWGKKPSNVISEYINYFTDENDTVLDVFSGFGVTVIEAVINNRVGIGVDINPISKYICKSMLNHIDLQEFKNEYKRMEIALNNEMKWLYSTTCPNCNEASKIVSTVWENDKPVEIKYLCEHCKTKGIKSVDNLDLITIEEINNTRIKYWYPNDKIFKGWETKKLERAGIVDFSDIYTKRNLHALSAIFHYIANIENESIREAFVVVFTSMIAQASKMIANYKGNSGGPSWKINTYWLPKNWQELNAWHYFENRYKKMLKGKIETNELVGDKKHYNFILKSSCNLTNEIKDNSIDYIFTDPPYGGEGIQYLELSFIWNSWLRYFGERIDWENEVVFNPYREGNFDEIHYETKLTEVFKEAYRVLKDGAWMTVTFANKDLKIWNSIIRAFKNSGFRLVNIIPMEASAPNITQMLLKETPKTDLIINVRKTSEPTEKSNMDFDIAHKIEEIADDFINMNNKVSLNVLFDNLLIRWFSIKYSHENNDEQLIEFDKKTIENYMNSNEKYVLYNCNETNELRKKADVEWTFNK</sequence>
<keyword evidence="3 6" id="KW-0808">Transferase</keyword>
<comment type="caution">
    <text evidence="6">The sequence shown here is derived from an EMBL/GenBank/DDBJ whole genome shotgun (WGS) entry which is preliminary data.</text>
</comment>
<evidence type="ECO:0000313" key="6">
    <source>
        <dbReference type="EMBL" id="KLU65682.1"/>
    </source>
</evidence>
<accession>A0A0J1FQW3</accession>
<comment type="similarity">
    <text evidence="1">Belongs to the N(4)/N(6)-methyltransferase family.</text>
</comment>
<dbReference type="SUPFAM" id="SSF53335">
    <property type="entry name" value="S-adenosyl-L-methionine-dependent methyltransferases"/>
    <property type="match status" value="2"/>
</dbReference>
<dbReference type="PROSITE" id="PS00092">
    <property type="entry name" value="N6_MTASE"/>
    <property type="match status" value="1"/>
</dbReference>
<evidence type="ECO:0000256" key="1">
    <source>
        <dbReference type="ARBA" id="ARBA00006594"/>
    </source>
</evidence>
<organism evidence="6 7">
    <name type="scientific">Desulfosporosinus acididurans</name>
    <dbReference type="NCBI Taxonomy" id="476652"/>
    <lineage>
        <taxon>Bacteria</taxon>
        <taxon>Bacillati</taxon>
        <taxon>Bacillota</taxon>
        <taxon>Clostridia</taxon>
        <taxon>Eubacteriales</taxon>
        <taxon>Desulfitobacteriaceae</taxon>
        <taxon>Desulfosporosinus</taxon>
    </lineage>
</organism>
<dbReference type="Pfam" id="PF01555">
    <property type="entry name" value="N6_N4_Mtase"/>
    <property type="match status" value="1"/>
</dbReference>
<evidence type="ECO:0000256" key="3">
    <source>
        <dbReference type="ARBA" id="ARBA00022679"/>
    </source>
</evidence>
<keyword evidence="2 6" id="KW-0489">Methyltransferase</keyword>
<keyword evidence="4" id="KW-0680">Restriction system</keyword>
<evidence type="ECO:0000256" key="2">
    <source>
        <dbReference type="ARBA" id="ARBA00022603"/>
    </source>
</evidence>